<dbReference type="InterPro" id="IPR003812">
    <property type="entry name" value="Fido"/>
</dbReference>
<dbReference type="EMBL" id="CP012328">
    <property type="protein sequence ID" value="AKU80198.1"/>
    <property type="molecule type" value="Genomic_DNA"/>
</dbReference>
<dbReference type="SUPFAM" id="SSF140931">
    <property type="entry name" value="Fic-like"/>
    <property type="match status" value="1"/>
</dbReference>
<dbReference type="PANTHER" id="PTHR13504:SF38">
    <property type="entry name" value="FIDO DOMAIN-CONTAINING PROTEIN"/>
    <property type="match status" value="1"/>
</dbReference>
<dbReference type="Gene3D" id="1.10.3290.10">
    <property type="entry name" value="Fido-like domain"/>
    <property type="match status" value="1"/>
</dbReference>
<dbReference type="InterPro" id="IPR036597">
    <property type="entry name" value="Fido-like_dom_sf"/>
</dbReference>
<keyword evidence="5" id="KW-1185">Reference proteome</keyword>
<organism evidence="4 5">
    <name type="scientific">Spiroplasma turonicum</name>
    <dbReference type="NCBI Taxonomy" id="216946"/>
    <lineage>
        <taxon>Bacteria</taxon>
        <taxon>Bacillati</taxon>
        <taxon>Mycoplasmatota</taxon>
        <taxon>Mollicutes</taxon>
        <taxon>Entomoplasmatales</taxon>
        <taxon>Spiroplasmataceae</taxon>
        <taxon>Spiroplasma</taxon>
    </lineage>
</organism>
<feature type="active site" evidence="1">
    <location>
        <position position="191"/>
    </location>
</feature>
<evidence type="ECO:0000313" key="4">
    <source>
        <dbReference type="EMBL" id="AKU80198.1"/>
    </source>
</evidence>
<proteinExistence type="predicted"/>
<gene>
    <name evidence="4" type="ORF">STURON_00952</name>
</gene>
<name>A0A0K1P7D3_9MOLU</name>
<dbReference type="PROSITE" id="PS51459">
    <property type="entry name" value="FIDO"/>
    <property type="match status" value="1"/>
</dbReference>
<dbReference type="RefSeq" id="WP_075048761.1">
    <property type="nucleotide sequence ID" value="NZ_CP012328.1"/>
</dbReference>
<feature type="domain" description="Fido" evidence="3">
    <location>
        <begin position="103"/>
        <end position="255"/>
    </location>
</feature>
<reference evidence="4 5" key="1">
    <citation type="journal article" date="2015" name="Genome Announc.">
        <title>Complete Genome Sequence of Spiroplasma turonicum Strain Tab4cT, a Parasite of a Horse Fly, Haematopota sp. (Diptera: Tabanidae).</title>
        <authorList>
            <person name="Davis R.E."/>
            <person name="Shao J."/>
            <person name="Zhao Y."/>
            <person name="Gasparich G.E."/>
            <person name="Gaynor B.J."/>
            <person name="Donofrio N."/>
        </authorList>
    </citation>
    <scope>NUCLEOTIDE SEQUENCE [LARGE SCALE GENOMIC DNA]</scope>
    <source>
        <strain evidence="4 5">Tab4c</strain>
    </source>
</reference>
<dbReference type="KEGG" id="stur:STURON_00952"/>
<keyword evidence="2" id="KW-0547">Nucleotide-binding</keyword>
<evidence type="ECO:0000259" key="3">
    <source>
        <dbReference type="PROSITE" id="PS51459"/>
    </source>
</evidence>
<dbReference type="PATRIC" id="fig|216946.3.peg.984"/>
<protein>
    <submittedName>
        <fullName evidence="4">Fic family protein</fullName>
    </submittedName>
</protein>
<feature type="binding site" evidence="2">
    <location>
        <begin position="195"/>
        <end position="202"/>
    </location>
    <ligand>
        <name>ATP</name>
        <dbReference type="ChEBI" id="CHEBI:30616"/>
    </ligand>
</feature>
<dbReference type="InterPro" id="IPR040198">
    <property type="entry name" value="Fido_containing"/>
</dbReference>
<dbReference type="Proteomes" id="UP000067243">
    <property type="component" value="Chromosome"/>
</dbReference>
<keyword evidence="2" id="KW-0067">ATP-binding</keyword>
<evidence type="ECO:0000256" key="2">
    <source>
        <dbReference type="PIRSR" id="PIRSR640198-2"/>
    </source>
</evidence>
<dbReference type="PANTHER" id="PTHR13504">
    <property type="entry name" value="FIDO DOMAIN-CONTAINING PROTEIN DDB_G0283145"/>
    <property type="match status" value="1"/>
</dbReference>
<accession>A0A0K1P7D3</accession>
<dbReference type="OrthoDB" id="9813719at2"/>
<evidence type="ECO:0000256" key="1">
    <source>
        <dbReference type="PIRSR" id="PIRSR640198-1"/>
    </source>
</evidence>
<dbReference type="STRING" id="216946.STURO_v1c09470"/>
<dbReference type="GO" id="GO:0005524">
    <property type="term" value="F:ATP binding"/>
    <property type="evidence" value="ECO:0007669"/>
    <property type="project" value="UniProtKB-KW"/>
</dbReference>
<evidence type="ECO:0000313" key="5">
    <source>
        <dbReference type="Proteomes" id="UP000067243"/>
    </source>
</evidence>
<sequence length="359" mass="42048">MKDLTLYKIRDIEFNPDDFIEQSKIIKEKFDIYNKHIEFCPFDTHFLIMQMLKYEARNSNLIEGIYTSNIDILASDDPTSKKITNYLRSLKTAIKDFQKVNIFTKKSILDIHKNLFDNIISTDAINATPGQWRIRNAKIANHTPPNPLYIDEYIDDYIEWLNDDSIWADLPLQVKGPIKVAIAHAYFEKIHPFSDGNGRVGRILINLIINSFGLSNNSCFFLSKSILENQFEYYVQLEKIDSNTNYKDWIKFFLNLIIQQLDINIDVIKKCINLLLDFKNDSLLESNLEKRLLKTKIIKFIAKYPIFTYTKLEKSILNNEEISIDLIKTCFDELSKKFSIKQLKGTSFLEFVDFTNIIV</sequence>
<dbReference type="Pfam" id="PF02661">
    <property type="entry name" value="Fic"/>
    <property type="match status" value="1"/>
</dbReference>
<dbReference type="AlphaFoldDB" id="A0A0K1P7D3"/>